<proteinExistence type="predicted"/>
<dbReference type="PANTHER" id="PTHR40633">
    <property type="entry name" value="MATRIX PROTEIN, PUTATIVE (AFU_ORTHOLOGUE AFUA_8G05410)-RELATED"/>
    <property type="match status" value="1"/>
</dbReference>
<dbReference type="InterPro" id="IPR018466">
    <property type="entry name" value="Kre9/Knh1-like_N"/>
</dbReference>
<dbReference type="InterPro" id="IPR052982">
    <property type="entry name" value="SRP1/TIP1-like"/>
</dbReference>
<keyword evidence="1 3" id="KW-0732">Signal</keyword>
<dbReference type="AlphaFoldDB" id="A0A6G1IPP9"/>
<accession>A0A6G1IPP9</accession>
<feature type="compositionally biased region" description="Low complexity" evidence="2">
    <location>
        <begin position="146"/>
        <end position="162"/>
    </location>
</feature>
<dbReference type="EMBL" id="MU005600">
    <property type="protein sequence ID" value="KAF2679921.1"/>
    <property type="molecule type" value="Genomic_DNA"/>
</dbReference>
<dbReference type="PANTHER" id="PTHR40633:SF1">
    <property type="entry name" value="GPI ANCHORED SERINE-THREONINE RICH PROTEIN (AFU_ORTHOLOGUE AFUA_1G03630)"/>
    <property type="match status" value="1"/>
</dbReference>
<protein>
    <recommendedName>
        <fullName evidence="4">Yeast cell wall synthesis Kre9/Knh1-like N-terminal domain-containing protein</fullName>
    </recommendedName>
</protein>
<evidence type="ECO:0000256" key="2">
    <source>
        <dbReference type="SAM" id="MobiDB-lite"/>
    </source>
</evidence>
<keyword evidence="6" id="KW-1185">Reference proteome</keyword>
<organism evidence="5 6">
    <name type="scientific">Lentithecium fluviatile CBS 122367</name>
    <dbReference type="NCBI Taxonomy" id="1168545"/>
    <lineage>
        <taxon>Eukaryota</taxon>
        <taxon>Fungi</taxon>
        <taxon>Dikarya</taxon>
        <taxon>Ascomycota</taxon>
        <taxon>Pezizomycotina</taxon>
        <taxon>Dothideomycetes</taxon>
        <taxon>Pleosporomycetidae</taxon>
        <taxon>Pleosporales</taxon>
        <taxon>Massarineae</taxon>
        <taxon>Lentitheciaceae</taxon>
        <taxon>Lentithecium</taxon>
    </lineage>
</organism>
<dbReference type="Proteomes" id="UP000799291">
    <property type="component" value="Unassembled WGS sequence"/>
</dbReference>
<evidence type="ECO:0000313" key="5">
    <source>
        <dbReference type="EMBL" id="KAF2679921.1"/>
    </source>
</evidence>
<sequence length="240" mass="24389">MFSKTFLVAFFAALVAAQDNPTSAPATGEVVPGCEPYTLKWNPTTKGTVSIEIISGATQGTLVPVGKVATGIANTGSFVWTPEAALGENAVTGYKIYDDATGTFQYSVPFSVDGSTCKDTETPTPTPEPTKDTYPTGPTPSETKTPEYPTSTPIPSSSTTCTTTSTIYVPPTGTGYPPAPSKNSTAPYPVVPPTTLYPTGTGSPVAPTTTPAAPEFTGAASAAQAGLGLVGAAAAFVFML</sequence>
<gene>
    <name evidence="5" type="ORF">K458DRAFT_407763</name>
</gene>
<evidence type="ECO:0000256" key="1">
    <source>
        <dbReference type="ARBA" id="ARBA00022729"/>
    </source>
</evidence>
<evidence type="ECO:0000256" key="3">
    <source>
        <dbReference type="SAM" id="SignalP"/>
    </source>
</evidence>
<name>A0A6G1IPP9_9PLEO</name>
<feature type="domain" description="Yeast cell wall synthesis Kre9/Knh1-like N-terminal" evidence="4">
    <location>
        <begin position="25"/>
        <end position="112"/>
    </location>
</feature>
<feature type="chain" id="PRO_5026020340" description="Yeast cell wall synthesis Kre9/Knh1-like N-terminal domain-containing protein" evidence="3">
    <location>
        <begin position="18"/>
        <end position="240"/>
    </location>
</feature>
<feature type="signal peptide" evidence="3">
    <location>
        <begin position="1"/>
        <end position="17"/>
    </location>
</feature>
<dbReference type="PRINTS" id="PR01217">
    <property type="entry name" value="PRICHEXTENSN"/>
</dbReference>
<feature type="region of interest" description="Disordered" evidence="2">
    <location>
        <begin position="113"/>
        <end position="162"/>
    </location>
</feature>
<dbReference type="OrthoDB" id="4094614at2759"/>
<evidence type="ECO:0000313" key="6">
    <source>
        <dbReference type="Proteomes" id="UP000799291"/>
    </source>
</evidence>
<reference evidence="5" key="1">
    <citation type="journal article" date="2020" name="Stud. Mycol.">
        <title>101 Dothideomycetes genomes: a test case for predicting lifestyles and emergence of pathogens.</title>
        <authorList>
            <person name="Haridas S."/>
            <person name="Albert R."/>
            <person name="Binder M."/>
            <person name="Bloem J."/>
            <person name="Labutti K."/>
            <person name="Salamov A."/>
            <person name="Andreopoulos B."/>
            <person name="Baker S."/>
            <person name="Barry K."/>
            <person name="Bills G."/>
            <person name="Bluhm B."/>
            <person name="Cannon C."/>
            <person name="Castanera R."/>
            <person name="Culley D."/>
            <person name="Daum C."/>
            <person name="Ezra D."/>
            <person name="Gonzalez J."/>
            <person name="Henrissat B."/>
            <person name="Kuo A."/>
            <person name="Liang C."/>
            <person name="Lipzen A."/>
            <person name="Lutzoni F."/>
            <person name="Magnuson J."/>
            <person name="Mondo S."/>
            <person name="Nolan M."/>
            <person name="Ohm R."/>
            <person name="Pangilinan J."/>
            <person name="Park H.-J."/>
            <person name="Ramirez L."/>
            <person name="Alfaro M."/>
            <person name="Sun H."/>
            <person name="Tritt A."/>
            <person name="Yoshinaga Y."/>
            <person name="Zwiers L.-H."/>
            <person name="Turgeon B."/>
            <person name="Goodwin S."/>
            <person name="Spatafora J."/>
            <person name="Crous P."/>
            <person name="Grigoriev I."/>
        </authorList>
    </citation>
    <scope>NUCLEOTIDE SEQUENCE</scope>
    <source>
        <strain evidence="5">CBS 122367</strain>
    </source>
</reference>
<evidence type="ECO:0000259" key="4">
    <source>
        <dbReference type="Pfam" id="PF10342"/>
    </source>
</evidence>
<dbReference type="Pfam" id="PF10342">
    <property type="entry name" value="Kre9_KNH"/>
    <property type="match status" value="1"/>
</dbReference>